<sequence>MSVLRDVPPRAYSAPLRRPHRRTRTTRRPAPPPRATRTTSPAPTSKRPSVFSLVLNPSVLLFDIQLPISFSRSTTWSRFSRSTTLFALLLPSTTCLPPTTTMHPRVRSALRAPPSPSDKAGTFYYYEIPGRQPNGRTRGARFKFGRARNVRQRQGQWKRKCRGQRQRWWSYWDVPYASKFATEHLMHLHYKLRGAWLGRTPCDFCPVSHQEQYDRNGCGGRRVVEAEVEFYLRKLHWPIVRVHTHVSKRALPPARRRRLPNRGPSAPPLPPATVNANFKVR</sequence>
<feature type="region of interest" description="Disordered" evidence="1">
    <location>
        <begin position="1"/>
        <end position="48"/>
    </location>
</feature>
<accession>A0AAD6TMR3</accession>
<dbReference type="AlphaFoldDB" id="A0AAD6TMR3"/>
<evidence type="ECO:0000313" key="2">
    <source>
        <dbReference type="EMBL" id="KAJ7073388.1"/>
    </source>
</evidence>
<name>A0AAD6TMR3_9AGAR</name>
<feature type="compositionally biased region" description="Low complexity" evidence="1">
    <location>
        <begin position="35"/>
        <end position="48"/>
    </location>
</feature>
<dbReference type="EMBL" id="JARJCN010000115">
    <property type="protein sequence ID" value="KAJ7073388.1"/>
    <property type="molecule type" value="Genomic_DNA"/>
</dbReference>
<protein>
    <submittedName>
        <fullName evidence="2">Uncharacterized protein</fullName>
    </submittedName>
</protein>
<feature type="region of interest" description="Disordered" evidence="1">
    <location>
        <begin position="251"/>
        <end position="281"/>
    </location>
</feature>
<dbReference type="Proteomes" id="UP001222325">
    <property type="component" value="Unassembled WGS sequence"/>
</dbReference>
<evidence type="ECO:0000256" key="1">
    <source>
        <dbReference type="SAM" id="MobiDB-lite"/>
    </source>
</evidence>
<proteinExistence type="predicted"/>
<keyword evidence="3" id="KW-1185">Reference proteome</keyword>
<gene>
    <name evidence="2" type="ORF">B0H15DRAFT_806773</name>
</gene>
<reference evidence="2" key="1">
    <citation type="submission" date="2023-03" db="EMBL/GenBank/DDBJ databases">
        <title>Massive genome expansion in bonnet fungi (Mycena s.s.) driven by repeated elements and novel gene families across ecological guilds.</title>
        <authorList>
            <consortium name="Lawrence Berkeley National Laboratory"/>
            <person name="Harder C.B."/>
            <person name="Miyauchi S."/>
            <person name="Viragh M."/>
            <person name="Kuo A."/>
            <person name="Thoen E."/>
            <person name="Andreopoulos B."/>
            <person name="Lu D."/>
            <person name="Skrede I."/>
            <person name="Drula E."/>
            <person name="Henrissat B."/>
            <person name="Morin E."/>
            <person name="Kohler A."/>
            <person name="Barry K."/>
            <person name="LaButti K."/>
            <person name="Morin E."/>
            <person name="Salamov A."/>
            <person name="Lipzen A."/>
            <person name="Mereny Z."/>
            <person name="Hegedus B."/>
            <person name="Baldrian P."/>
            <person name="Stursova M."/>
            <person name="Weitz H."/>
            <person name="Taylor A."/>
            <person name="Grigoriev I.V."/>
            <person name="Nagy L.G."/>
            <person name="Martin F."/>
            <person name="Kauserud H."/>
        </authorList>
    </citation>
    <scope>NUCLEOTIDE SEQUENCE</scope>
    <source>
        <strain evidence="2">CBHHK173m</strain>
    </source>
</reference>
<feature type="compositionally biased region" description="Basic residues" evidence="1">
    <location>
        <begin position="251"/>
        <end position="260"/>
    </location>
</feature>
<comment type="caution">
    <text evidence="2">The sequence shown here is derived from an EMBL/GenBank/DDBJ whole genome shotgun (WGS) entry which is preliminary data.</text>
</comment>
<feature type="compositionally biased region" description="Basic residues" evidence="1">
    <location>
        <begin position="17"/>
        <end position="27"/>
    </location>
</feature>
<organism evidence="2 3">
    <name type="scientific">Mycena belliarum</name>
    <dbReference type="NCBI Taxonomy" id="1033014"/>
    <lineage>
        <taxon>Eukaryota</taxon>
        <taxon>Fungi</taxon>
        <taxon>Dikarya</taxon>
        <taxon>Basidiomycota</taxon>
        <taxon>Agaricomycotina</taxon>
        <taxon>Agaricomycetes</taxon>
        <taxon>Agaricomycetidae</taxon>
        <taxon>Agaricales</taxon>
        <taxon>Marasmiineae</taxon>
        <taxon>Mycenaceae</taxon>
        <taxon>Mycena</taxon>
    </lineage>
</organism>
<evidence type="ECO:0000313" key="3">
    <source>
        <dbReference type="Proteomes" id="UP001222325"/>
    </source>
</evidence>